<evidence type="ECO:0008006" key="3">
    <source>
        <dbReference type="Google" id="ProtNLM"/>
    </source>
</evidence>
<name>A0AAW0BQU0_9AGAR</name>
<comment type="caution">
    <text evidence="1">The sequence shown here is derived from an EMBL/GenBank/DDBJ whole genome shotgun (WGS) entry which is preliminary data.</text>
</comment>
<gene>
    <name evidence="1" type="ORF">R3P38DRAFT_2936960</name>
</gene>
<keyword evidence="2" id="KW-1185">Reference proteome</keyword>
<proteinExistence type="predicted"/>
<dbReference type="Proteomes" id="UP001362999">
    <property type="component" value="Unassembled WGS sequence"/>
</dbReference>
<reference evidence="1 2" key="1">
    <citation type="journal article" date="2024" name="J Genomics">
        <title>Draft genome sequencing and assembly of Favolaschia claudopus CIRM-BRFM 2984 isolated from oak limbs.</title>
        <authorList>
            <person name="Navarro D."/>
            <person name="Drula E."/>
            <person name="Chaduli D."/>
            <person name="Cazenave R."/>
            <person name="Ahrendt S."/>
            <person name="Wang J."/>
            <person name="Lipzen A."/>
            <person name="Daum C."/>
            <person name="Barry K."/>
            <person name="Grigoriev I.V."/>
            <person name="Favel A."/>
            <person name="Rosso M.N."/>
            <person name="Martin F."/>
        </authorList>
    </citation>
    <scope>NUCLEOTIDE SEQUENCE [LARGE SCALE GENOMIC DNA]</scope>
    <source>
        <strain evidence="1 2">CIRM-BRFM 2984</strain>
    </source>
</reference>
<dbReference type="AlphaFoldDB" id="A0AAW0BQU0"/>
<sequence>VVRLCTQKVLLVWFYRISQSTVSGARSQWHFMCDYVSRSEQLRPVSRATASQFPAPLIFVKSKLAWRHPSIAPPNGRCHFFFNYRTRYSVSYHFH</sequence>
<evidence type="ECO:0000313" key="2">
    <source>
        <dbReference type="Proteomes" id="UP001362999"/>
    </source>
</evidence>
<accession>A0AAW0BQU0</accession>
<dbReference type="EMBL" id="JAWWNJ010000028">
    <property type="protein sequence ID" value="KAK7028526.1"/>
    <property type="molecule type" value="Genomic_DNA"/>
</dbReference>
<evidence type="ECO:0000313" key="1">
    <source>
        <dbReference type="EMBL" id="KAK7028526.1"/>
    </source>
</evidence>
<organism evidence="1 2">
    <name type="scientific">Favolaschia claudopus</name>
    <dbReference type="NCBI Taxonomy" id="2862362"/>
    <lineage>
        <taxon>Eukaryota</taxon>
        <taxon>Fungi</taxon>
        <taxon>Dikarya</taxon>
        <taxon>Basidiomycota</taxon>
        <taxon>Agaricomycotina</taxon>
        <taxon>Agaricomycetes</taxon>
        <taxon>Agaricomycetidae</taxon>
        <taxon>Agaricales</taxon>
        <taxon>Marasmiineae</taxon>
        <taxon>Mycenaceae</taxon>
        <taxon>Favolaschia</taxon>
    </lineage>
</organism>
<feature type="non-terminal residue" evidence="1">
    <location>
        <position position="1"/>
    </location>
</feature>
<protein>
    <recommendedName>
        <fullName evidence="3">Secreted protein</fullName>
    </recommendedName>
</protein>